<keyword evidence="2" id="KW-1185">Reference proteome</keyword>
<dbReference type="Proteomes" id="UP000244937">
    <property type="component" value="Chromosome"/>
</dbReference>
<gene>
    <name evidence="1" type="ORF">HYN49_08245</name>
</gene>
<accession>A0A2S1SHL5</accession>
<name>A0A2S1SHL5_9FLAO</name>
<dbReference type="OrthoDB" id="8818984at2"/>
<evidence type="ECO:0000313" key="1">
    <source>
        <dbReference type="EMBL" id="AWI25890.1"/>
    </source>
</evidence>
<sequence length="83" mass="9131">MCQFTISFTQSAAELVATAKKAIEDRGGTFSGDTASGDFKLNNPIRIKGRYTLSGQNIDIVITDKPMLVPCSMIKNKLQEYLQ</sequence>
<dbReference type="AlphaFoldDB" id="A0A2S1SHL5"/>
<evidence type="ECO:0000313" key="2">
    <source>
        <dbReference type="Proteomes" id="UP000244937"/>
    </source>
</evidence>
<organism evidence="1 2">
    <name type="scientific">Flavobacterium pallidum</name>
    <dbReference type="NCBI Taxonomy" id="2172098"/>
    <lineage>
        <taxon>Bacteria</taxon>
        <taxon>Pseudomonadati</taxon>
        <taxon>Bacteroidota</taxon>
        <taxon>Flavobacteriia</taxon>
        <taxon>Flavobacteriales</taxon>
        <taxon>Flavobacteriaceae</taxon>
        <taxon>Flavobacterium</taxon>
    </lineage>
</organism>
<dbReference type="RefSeq" id="WP_108903674.1">
    <property type="nucleotide sequence ID" value="NZ_CP029187.1"/>
</dbReference>
<proteinExistence type="predicted"/>
<protein>
    <submittedName>
        <fullName evidence="1">Uncharacterized protein</fullName>
    </submittedName>
</protein>
<dbReference type="EMBL" id="CP029187">
    <property type="protein sequence ID" value="AWI25890.1"/>
    <property type="molecule type" value="Genomic_DNA"/>
</dbReference>
<dbReference type="KEGG" id="fpal:HYN49_08245"/>
<reference evidence="1 2" key="1">
    <citation type="submission" date="2018-05" db="EMBL/GenBank/DDBJ databases">
        <title>Genome sequencing of Flavobacterium sp. HYN0049.</title>
        <authorList>
            <person name="Yi H."/>
            <person name="Baek C."/>
        </authorList>
    </citation>
    <scope>NUCLEOTIDE SEQUENCE [LARGE SCALE GENOMIC DNA]</scope>
    <source>
        <strain evidence="1 2">HYN0049</strain>
    </source>
</reference>